<accession>A0A699Z6V7</accession>
<evidence type="ECO:0000313" key="2">
    <source>
        <dbReference type="EMBL" id="GFH18333.1"/>
    </source>
</evidence>
<dbReference type="EMBL" id="BLLF01001285">
    <property type="protein sequence ID" value="GFH18333.1"/>
    <property type="molecule type" value="Genomic_DNA"/>
</dbReference>
<proteinExistence type="predicted"/>
<protein>
    <submittedName>
        <fullName evidence="2">Uncharacterized protein</fullName>
    </submittedName>
</protein>
<keyword evidence="3" id="KW-1185">Reference proteome</keyword>
<dbReference type="AlphaFoldDB" id="A0A699Z6V7"/>
<comment type="caution">
    <text evidence="2">The sequence shown here is derived from an EMBL/GenBank/DDBJ whole genome shotgun (WGS) entry which is preliminary data.</text>
</comment>
<name>A0A699Z6V7_HAELA</name>
<feature type="region of interest" description="Disordered" evidence="1">
    <location>
        <begin position="1"/>
        <end position="55"/>
    </location>
</feature>
<reference evidence="2 3" key="1">
    <citation type="submission" date="2020-02" db="EMBL/GenBank/DDBJ databases">
        <title>Draft genome sequence of Haematococcus lacustris strain NIES-144.</title>
        <authorList>
            <person name="Morimoto D."/>
            <person name="Nakagawa S."/>
            <person name="Yoshida T."/>
            <person name="Sawayama S."/>
        </authorList>
    </citation>
    <scope>NUCLEOTIDE SEQUENCE [LARGE SCALE GENOMIC DNA]</scope>
    <source>
        <strain evidence="2 3">NIES-144</strain>
    </source>
</reference>
<dbReference type="Proteomes" id="UP000485058">
    <property type="component" value="Unassembled WGS sequence"/>
</dbReference>
<feature type="compositionally biased region" description="Polar residues" evidence="1">
    <location>
        <begin position="22"/>
        <end position="32"/>
    </location>
</feature>
<evidence type="ECO:0000313" key="3">
    <source>
        <dbReference type="Proteomes" id="UP000485058"/>
    </source>
</evidence>
<gene>
    <name evidence="2" type="ORF">HaLaN_15119</name>
</gene>
<organism evidence="2 3">
    <name type="scientific">Haematococcus lacustris</name>
    <name type="common">Green alga</name>
    <name type="synonym">Haematococcus pluvialis</name>
    <dbReference type="NCBI Taxonomy" id="44745"/>
    <lineage>
        <taxon>Eukaryota</taxon>
        <taxon>Viridiplantae</taxon>
        <taxon>Chlorophyta</taxon>
        <taxon>core chlorophytes</taxon>
        <taxon>Chlorophyceae</taxon>
        <taxon>CS clade</taxon>
        <taxon>Chlamydomonadales</taxon>
        <taxon>Haematococcaceae</taxon>
        <taxon>Haematococcus</taxon>
    </lineage>
</organism>
<sequence>MIHSTLLDQPGQMYVPGDNNKKPQTFPSTSLNGAEAAEGHRQALAGPVEETERNNDKIGEMTGKRNVARSSKSLMAQCFGAESRRSAQDHGAPPAPG</sequence>
<evidence type="ECO:0000256" key="1">
    <source>
        <dbReference type="SAM" id="MobiDB-lite"/>
    </source>
</evidence>